<feature type="compositionally biased region" description="Acidic residues" evidence="1">
    <location>
        <begin position="367"/>
        <end position="387"/>
    </location>
</feature>
<dbReference type="AlphaFoldDB" id="A0A0F7ZV13"/>
<proteinExistence type="predicted"/>
<dbReference type="OrthoDB" id="4913765at2759"/>
<gene>
    <name evidence="2" type="ORF">HIM_04637</name>
</gene>
<evidence type="ECO:0000256" key="1">
    <source>
        <dbReference type="SAM" id="MobiDB-lite"/>
    </source>
</evidence>
<sequence length="426" mass="47107">MSASRQHQVISVLQRKPLDSQKYVGGDMSMMAFLQPAAAPVRFAYPDEHHVKGLNAETLAKVQLPTPQWLSTPEYAPIADQWFFMAGRVHPFALTWELERRDGLESDDDQIDEYTVPAFVVRDHSFQPVSPRPLRSSASYPTIMPVVSFTGPIVGSGLDLLHEDLAPAFDEAQLKCCGFVQLSTFLCPGKPEKTPLKGYHPFQVFVIFPVHANPWTSLYKKIVERRHSQFQPGAPFTCTGKVAGLLAHNVARQPPAFGQDYIFIVVPDTWTFLDKASFDQPPTTRFPPTTPRRPTNSASEYDDAMARFTSTKKRQRPPRGATPETPKSLAMAPASASVKRPLPSPQETPAKKRRLSPAPSTILATCDADDSLSQEGHDDADVDDDSDIAPPAGQDAVDPVSCKASTPDLSRPHRVRQPPKKYQESN</sequence>
<keyword evidence="3" id="KW-1185">Reference proteome</keyword>
<organism evidence="2 3">
    <name type="scientific">Hirsutella minnesotensis 3608</name>
    <dbReference type="NCBI Taxonomy" id="1043627"/>
    <lineage>
        <taxon>Eukaryota</taxon>
        <taxon>Fungi</taxon>
        <taxon>Dikarya</taxon>
        <taxon>Ascomycota</taxon>
        <taxon>Pezizomycotina</taxon>
        <taxon>Sordariomycetes</taxon>
        <taxon>Hypocreomycetidae</taxon>
        <taxon>Hypocreales</taxon>
        <taxon>Ophiocordycipitaceae</taxon>
        <taxon>Hirsutella</taxon>
    </lineage>
</organism>
<protein>
    <submittedName>
        <fullName evidence="2">Uncharacterized protein</fullName>
    </submittedName>
</protein>
<evidence type="ECO:0000313" key="2">
    <source>
        <dbReference type="EMBL" id="KJZ75813.1"/>
    </source>
</evidence>
<dbReference type="EMBL" id="KQ030514">
    <property type="protein sequence ID" value="KJZ75813.1"/>
    <property type="molecule type" value="Genomic_DNA"/>
</dbReference>
<dbReference type="Proteomes" id="UP000054481">
    <property type="component" value="Unassembled WGS sequence"/>
</dbReference>
<reference evidence="2 3" key="1">
    <citation type="journal article" date="2014" name="Genome Biol. Evol.">
        <title>Comparative genomics and transcriptomics analyses reveal divergent lifestyle features of nematode endoparasitic fungus Hirsutella minnesotensis.</title>
        <authorList>
            <person name="Lai Y."/>
            <person name="Liu K."/>
            <person name="Zhang X."/>
            <person name="Zhang X."/>
            <person name="Li K."/>
            <person name="Wang N."/>
            <person name="Shu C."/>
            <person name="Wu Y."/>
            <person name="Wang C."/>
            <person name="Bushley K.E."/>
            <person name="Xiang M."/>
            <person name="Liu X."/>
        </authorList>
    </citation>
    <scope>NUCLEOTIDE SEQUENCE [LARGE SCALE GENOMIC DNA]</scope>
    <source>
        <strain evidence="2 3">3608</strain>
    </source>
</reference>
<feature type="region of interest" description="Disordered" evidence="1">
    <location>
        <begin position="278"/>
        <end position="426"/>
    </location>
</feature>
<evidence type="ECO:0000313" key="3">
    <source>
        <dbReference type="Proteomes" id="UP000054481"/>
    </source>
</evidence>
<accession>A0A0F7ZV13</accession>
<name>A0A0F7ZV13_9HYPO</name>